<evidence type="ECO:0000256" key="1">
    <source>
        <dbReference type="SAM" id="MobiDB-lite"/>
    </source>
</evidence>
<feature type="region of interest" description="Disordered" evidence="1">
    <location>
        <begin position="107"/>
        <end position="133"/>
    </location>
</feature>
<sequence length="184" mass="19514">SFNSVYYTTPPSSSASSSSHLCSHHCLCRHLQYQSSADTRPATQGEVEEEAATTSTGAASSTSFSTSSIALAAAAAGVPADDTEAFTLGMTNPERFFFSPSNSKSITAAARQHHLSRQARPGTEEAGENGDETSFDTLAETNEIETAFEESTATTGDPMGFRWESVPVGMASRDPYGDFRSSME</sequence>
<evidence type="ECO:0000313" key="2">
    <source>
        <dbReference type="EMBL" id="JAT59512.1"/>
    </source>
</evidence>
<protein>
    <submittedName>
        <fullName evidence="2">Uncharacterized protein</fullName>
    </submittedName>
</protein>
<feature type="region of interest" description="Disordered" evidence="1">
    <location>
        <begin position="39"/>
        <end position="61"/>
    </location>
</feature>
<dbReference type="AlphaFoldDB" id="A0A1D1YY11"/>
<organism evidence="2">
    <name type="scientific">Anthurium amnicola</name>
    <dbReference type="NCBI Taxonomy" id="1678845"/>
    <lineage>
        <taxon>Eukaryota</taxon>
        <taxon>Viridiplantae</taxon>
        <taxon>Streptophyta</taxon>
        <taxon>Embryophyta</taxon>
        <taxon>Tracheophyta</taxon>
        <taxon>Spermatophyta</taxon>
        <taxon>Magnoliopsida</taxon>
        <taxon>Liliopsida</taxon>
        <taxon>Araceae</taxon>
        <taxon>Pothoideae</taxon>
        <taxon>Potheae</taxon>
        <taxon>Anthurium</taxon>
    </lineage>
</organism>
<feature type="non-terminal residue" evidence="2">
    <location>
        <position position="184"/>
    </location>
</feature>
<name>A0A1D1YY11_9ARAE</name>
<feature type="non-terminal residue" evidence="2">
    <location>
        <position position="1"/>
    </location>
</feature>
<proteinExistence type="predicted"/>
<feature type="compositionally biased region" description="Low complexity" evidence="1">
    <location>
        <begin position="52"/>
        <end position="61"/>
    </location>
</feature>
<accession>A0A1D1YY11</accession>
<reference evidence="2" key="1">
    <citation type="submission" date="2015-07" db="EMBL/GenBank/DDBJ databases">
        <title>Transcriptome Assembly of Anthurium amnicola.</title>
        <authorList>
            <person name="Suzuki J."/>
        </authorList>
    </citation>
    <scope>NUCLEOTIDE SEQUENCE</scope>
</reference>
<gene>
    <name evidence="2" type="ORF">g.20950</name>
</gene>
<dbReference type="EMBL" id="GDJX01008424">
    <property type="protein sequence ID" value="JAT59512.1"/>
    <property type="molecule type" value="Transcribed_RNA"/>
</dbReference>